<evidence type="ECO:0000313" key="1">
    <source>
        <dbReference type="EMBL" id="KAG7483847.1"/>
    </source>
</evidence>
<reference evidence="1" key="1">
    <citation type="submission" date="2021-01" db="EMBL/GenBank/DDBJ databases">
        <authorList>
            <person name="Zahm M."/>
            <person name="Roques C."/>
            <person name="Cabau C."/>
            <person name="Klopp C."/>
            <person name="Donnadieu C."/>
            <person name="Jouanno E."/>
            <person name="Lampietro C."/>
            <person name="Louis A."/>
            <person name="Herpin A."/>
            <person name="Echchiki A."/>
            <person name="Berthelot C."/>
            <person name="Parey E."/>
            <person name="Roest-Crollius H."/>
            <person name="Braasch I."/>
            <person name="Postlethwait J."/>
            <person name="Bobe J."/>
            <person name="Montfort J."/>
            <person name="Bouchez O."/>
            <person name="Begum T."/>
            <person name="Mejri S."/>
            <person name="Adams A."/>
            <person name="Chen W.-J."/>
            <person name="Guiguen Y."/>
        </authorList>
    </citation>
    <scope>NUCLEOTIDE SEQUENCE</scope>
    <source>
        <strain evidence="1">YG-15Mar2019-1</strain>
        <tissue evidence="1">Brain</tissue>
    </source>
</reference>
<dbReference type="EMBL" id="JAFDVH010000003">
    <property type="protein sequence ID" value="KAG7483847.1"/>
    <property type="molecule type" value="Genomic_DNA"/>
</dbReference>
<sequence length="157" mass="18136">MVKILCMREFSVTMLAKAPRSFLLQYWGFSLLSREVLRMTMVTWRARQPTQFAADVNQGFTAVNTRLLSIEERMAALESNCCPSVEETTRKRRAHNPKIAEAVHCLHNSEANYRRYVSEQGLSSLIGSTRLHVTDVCTLDHQIHTTLRRQKDISRRI</sequence>
<keyword evidence="2" id="KW-1185">Reference proteome</keyword>
<evidence type="ECO:0000313" key="2">
    <source>
        <dbReference type="Proteomes" id="UP001046870"/>
    </source>
</evidence>
<organism evidence="1 2">
    <name type="scientific">Megalops atlanticus</name>
    <name type="common">Tarpon</name>
    <name type="synonym">Clupea gigantea</name>
    <dbReference type="NCBI Taxonomy" id="7932"/>
    <lineage>
        <taxon>Eukaryota</taxon>
        <taxon>Metazoa</taxon>
        <taxon>Chordata</taxon>
        <taxon>Craniata</taxon>
        <taxon>Vertebrata</taxon>
        <taxon>Euteleostomi</taxon>
        <taxon>Actinopterygii</taxon>
        <taxon>Neopterygii</taxon>
        <taxon>Teleostei</taxon>
        <taxon>Elopiformes</taxon>
        <taxon>Megalopidae</taxon>
        <taxon>Megalops</taxon>
    </lineage>
</organism>
<name>A0A9D3TGR9_MEGAT</name>
<dbReference type="AlphaFoldDB" id="A0A9D3TGR9"/>
<comment type="caution">
    <text evidence="1">The sequence shown here is derived from an EMBL/GenBank/DDBJ whole genome shotgun (WGS) entry which is preliminary data.</text>
</comment>
<accession>A0A9D3TGR9</accession>
<protein>
    <submittedName>
        <fullName evidence="1">Uncharacterized protein</fullName>
    </submittedName>
</protein>
<proteinExistence type="predicted"/>
<dbReference type="Proteomes" id="UP001046870">
    <property type="component" value="Chromosome 3"/>
</dbReference>
<gene>
    <name evidence="1" type="ORF">MATL_G00042660</name>
</gene>
<dbReference type="OrthoDB" id="5989533at2759"/>